<name>A0A7T4PNL6_9ACTN</name>
<dbReference type="RefSeq" id="WP_198504811.1">
    <property type="nucleotide sequence ID" value="NZ_CP065959.1"/>
</dbReference>
<evidence type="ECO:0000256" key="1">
    <source>
        <dbReference type="SAM" id="MobiDB-lite"/>
    </source>
</evidence>
<proteinExistence type="predicted"/>
<feature type="compositionally biased region" description="Low complexity" evidence="1">
    <location>
        <begin position="149"/>
        <end position="162"/>
    </location>
</feature>
<evidence type="ECO:0000313" key="4">
    <source>
        <dbReference type="Proteomes" id="UP000596130"/>
    </source>
</evidence>
<dbReference type="Pfam" id="PF13560">
    <property type="entry name" value="HTH_31"/>
    <property type="match status" value="1"/>
</dbReference>
<evidence type="ECO:0000313" key="3">
    <source>
        <dbReference type="EMBL" id="QQC93344.1"/>
    </source>
</evidence>
<dbReference type="CDD" id="cd00093">
    <property type="entry name" value="HTH_XRE"/>
    <property type="match status" value="1"/>
</dbReference>
<dbReference type="PROSITE" id="PS50943">
    <property type="entry name" value="HTH_CROC1"/>
    <property type="match status" value="1"/>
</dbReference>
<dbReference type="InterPro" id="IPR001387">
    <property type="entry name" value="Cro/C1-type_HTH"/>
</dbReference>
<accession>A0A7T4PNL6</accession>
<dbReference type="SMART" id="SM00530">
    <property type="entry name" value="HTH_XRE"/>
    <property type="match status" value="1"/>
</dbReference>
<dbReference type="EMBL" id="CP065959">
    <property type="protein sequence ID" value="QQC93344.1"/>
    <property type="molecule type" value="Genomic_DNA"/>
</dbReference>
<gene>
    <name evidence="3" type="ORF">I8755_37235</name>
</gene>
<dbReference type="Proteomes" id="UP000596130">
    <property type="component" value="Chromosome"/>
</dbReference>
<reference evidence="3 4" key="1">
    <citation type="submission" date="2020-12" db="EMBL/GenBank/DDBJ databases">
        <title>Identification and biosynthesis of polyene macrolides produced by Streptomyces alfalfae Men-myco-93-63.</title>
        <authorList>
            <person name="Liu D."/>
            <person name="Li Y."/>
            <person name="Liu L."/>
            <person name="Han X."/>
            <person name="Shen F."/>
        </authorList>
    </citation>
    <scope>NUCLEOTIDE SEQUENCE [LARGE SCALE GENOMIC DNA]</scope>
    <source>
        <strain evidence="3 4">Men-myco-93-63</strain>
    </source>
</reference>
<feature type="region of interest" description="Disordered" evidence="1">
    <location>
        <begin position="133"/>
        <end position="184"/>
    </location>
</feature>
<dbReference type="AlphaFoldDB" id="A0A7T4PNL6"/>
<evidence type="ECO:0000259" key="2">
    <source>
        <dbReference type="PROSITE" id="PS50943"/>
    </source>
</evidence>
<sequence length="365" mass="38866">MPPKDQALACAGPGCANPVSQTGKPRPGRPSLYCSDACGRAYRKLSGQMGESDHDAYAEQVAGECVDFLEHVKDLLGAGRPLEALQQIMLFDCELRDLTAAAVVQARGHKKKSTDIADALNVGTDNISRNWSIAATARRRRRRAERRQQPPTESPPVRAAPGRRPPHRTPHPGVSRENSDAAGLTGAQVQATDLEHPGQVLARALSQVQRTSDMTLRALGKEAGVSASYISRVLTGDRLPSWRITRVIAAVCGADPADLKPLWNEARGLRPAEPVSLFSAIRGLVLADANPSAGQLSSRLDHALSAEEIHSILAGVHVPEWEKVGQLVSALHGQPETIRPLWAAASPGPLPTSTFAGRLPAGAFG</sequence>
<feature type="domain" description="HTH cro/C1-type" evidence="2">
    <location>
        <begin position="214"/>
        <end position="259"/>
    </location>
</feature>
<dbReference type="SUPFAM" id="SSF47413">
    <property type="entry name" value="lambda repressor-like DNA-binding domains"/>
    <property type="match status" value="1"/>
</dbReference>
<dbReference type="InterPro" id="IPR010982">
    <property type="entry name" value="Lambda_DNA-bd_dom_sf"/>
</dbReference>
<protein>
    <submittedName>
        <fullName evidence="3">Helix-turn-helix domain-containing protein</fullName>
    </submittedName>
</protein>
<dbReference type="GO" id="GO:0003677">
    <property type="term" value="F:DNA binding"/>
    <property type="evidence" value="ECO:0007669"/>
    <property type="project" value="InterPro"/>
</dbReference>
<dbReference type="Gene3D" id="1.10.260.40">
    <property type="entry name" value="lambda repressor-like DNA-binding domains"/>
    <property type="match status" value="1"/>
</dbReference>
<organism evidence="3 4">
    <name type="scientific">Streptomyces alfalfae</name>
    <dbReference type="NCBI Taxonomy" id="1642299"/>
    <lineage>
        <taxon>Bacteria</taxon>
        <taxon>Bacillati</taxon>
        <taxon>Actinomycetota</taxon>
        <taxon>Actinomycetes</taxon>
        <taxon>Kitasatosporales</taxon>
        <taxon>Streptomycetaceae</taxon>
        <taxon>Streptomyces</taxon>
    </lineage>
</organism>